<dbReference type="PROSITE" id="PS00409">
    <property type="entry name" value="PROKAR_NTER_METHYL"/>
    <property type="match status" value="1"/>
</dbReference>
<dbReference type="EMBL" id="BMLZ01000024">
    <property type="protein sequence ID" value="GGP30290.1"/>
    <property type="molecule type" value="Genomic_DNA"/>
</dbReference>
<evidence type="ECO:0000256" key="2">
    <source>
        <dbReference type="ARBA" id="ARBA00023237"/>
    </source>
</evidence>
<dbReference type="Proteomes" id="UP000630135">
    <property type="component" value="Unassembled WGS sequence"/>
</dbReference>
<dbReference type="GeneID" id="59166893"/>
<evidence type="ECO:0000313" key="6">
    <source>
        <dbReference type="Proteomes" id="UP000630135"/>
    </source>
</evidence>
<reference evidence="5" key="1">
    <citation type="journal article" date="2014" name="Int. J. Syst. Evol. Microbiol.">
        <title>Complete genome of a new Firmicutes species belonging to the dominant human colonic microbiota ('Ruminococcus bicirculans') reveals two chromosomes and a selective capacity to utilize plant glucans.</title>
        <authorList>
            <consortium name="NISC Comparative Sequencing Program"/>
            <person name="Wegmann U."/>
            <person name="Louis P."/>
            <person name="Goesmann A."/>
            <person name="Henrissat B."/>
            <person name="Duncan S.H."/>
            <person name="Flint H.J."/>
        </authorList>
    </citation>
    <scope>NUCLEOTIDE SEQUENCE</scope>
    <source>
        <strain evidence="5">CGMCC 1.8884</strain>
    </source>
</reference>
<gene>
    <name evidence="5" type="ORF">GCM10008021_19410</name>
    <name evidence="4" type="ORF">GCM10010914_22830</name>
</gene>
<protein>
    <recommendedName>
        <fullName evidence="8">Prepilin-type N-terminal cleavage/methylation domain-containing protein</fullName>
    </recommendedName>
</protein>
<evidence type="ECO:0000313" key="5">
    <source>
        <dbReference type="EMBL" id="GGP30290.1"/>
    </source>
</evidence>
<organism evidence="4 7">
    <name type="scientific">Deinococcus wulumuqiensis</name>
    <dbReference type="NCBI Taxonomy" id="980427"/>
    <lineage>
        <taxon>Bacteria</taxon>
        <taxon>Thermotogati</taxon>
        <taxon>Deinococcota</taxon>
        <taxon>Deinococci</taxon>
        <taxon>Deinococcales</taxon>
        <taxon>Deinococcaceae</taxon>
        <taxon>Deinococcus</taxon>
    </lineage>
</organism>
<dbReference type="Pfam" id="PF07963">
    <property type="entry name" value="N_methyl"/>
    <property type="match status" value="1"/>
</dbReference>
<sequence>MKKHGFTLIEILIGLALMTLVFATVTVLITRSAQAGRQSSVQAAANTSVTKLGEQLGRDLSSGQVILQAAGQRRLDLLRLGARTPLTLAEGASRKNTSRLTVKGNPLAALSGKPVVVVSSTGDYLLTRVAQVTPAGANSEVVFSCLVSLPGNLSVYPFTALSLEETASGLRRTEEGAAQIVGSNVQKVRFEPVYGTVTGVFYPTPMNPVSHHAGERLSAVNYALTSGGEHPITSAGTARLSLVGLRERGCNENPAAPANNLGKLQVNVLYKGGTTGPAGVTPGVGVSGPSTSSNINTWTRQTFENLDAGTYSVSAPSLTSGERIYDATVTGNPATVGNGKQGTVNVNYLVRKGKITLDISGLPSPPPASGAVRFSGPENLSVPAQNGTPQVELTPGDYAVTADPIGEYEPEISTPNLHVTSSTNDTITVTYGIPKGSVNLQITGLPTPPPATGYVQVTGPESKTIAAQSGTTSLTLKRGEYTVTADQVGEYEPSISSSTVTVGKNTSTTVTVSYAIPSGPLALTVQGLPAGNSAALSVSGPVSQTVTVASGTTQTVNLQQGNYTITAPEVTVGGTKYLPSPASGTVSLGKGGAGHTVTYAADAGNTGNGPGGNGGNMGNPPTTTLKKGEAMLTVNYDSQSLDALERFWSLNARGQALWDYSQVESPRPLSTTPGIPAYGSFSILVRSETPYALGVPSTVSTERCKQPDEGSNGEVVCTRLGQDFSPQLSYGSGFLSMTVSPEKYQGFTKETLEALAGGSLFMLKDQSVGVINLTFNGFGSTGGGAQCAPDEVWDTFNKTCTKRWF</sequence>
<dbReference type="AlphaFoldDB" id="A0AAV4K687"/>
<comment type="caution">
    <text evidence="4">The sequence shown here is derived from an EMBL/GenBank/DDBJ whole genome shotgun (WGS) entry which is preliminary data.</text>
</comment>
<dbReference type="RefSeq" id="WP_025566743.1">
    <property type="nucleotide sequence ID" value="NZ_BMLZ01000024.1"/>
</dbReference>
<evidence type="ECO:0000313" key="4">
    <source>
        <dbReference type="EMBL" id="GGI87880.1"/>
    </source>
</evidence>
<dbReference type="NCBIfam" id="TIGR02532">
    <property type="entry name" value="IV_pilin_GFxxxE"/>
    <property type="match status" value="1"/>
</dbReference>
<evidence type="ECO:0000256" key="1">
    <source>
        <dbReference type="ARBA" id="ARBA00004442"/>
    </source>
</evidence>
<keyword evidence="3" id="KW-0812">Transmembrane</keyword>
<dbReference type="GO" id="GO:0009279">
    <property type="term" value="C:cell outer membrane"/>
    <property type="evidence" value="ECO:0007669"/>
    <property type="project" value="UniProtKB-SubCell"/>
</dbReference>
<keyword evidence="6" id="KW-1185">Reference proteome</keyword>
<accession>A0AAV4K687</accession>
<keyword evidence="2" id="KW-0998">Cell outer membrane</keyword>
<reference evidence="6" key="3">
    <citation type="journal article" date="2019" name="Int. J. Syst. Evol. Microbiol.">
        <title>The Global Catalogue of Microorganisms (GCM) 10K type strain sequencing project: providing services to taxonomists for standard genome sequencing and annotation.</title>
        <authorList>
            <consortium name="The Broad Institute Genomics Platform"/>
            <consortium name="The Broad Institute Genome Sequencing Center for Infectious Disease"/>
            <person name="Wu L."/>
            <person name="Ma J."/>
        </authorList>
    </citation>
    <scope>NUCLEOTIDE SEQUENCE [LARGE SCALE GENOMIC DNA]</scope>
    <source>
        <strain evidence="6">CGMCC 1.8884</strain>
    </source>
</reference>
<evidence type="ECO:0000313" key="7">
    <source>
        <dbReference type="Proteomes" id="UP000652720"/>
    </source>
</evidence>
<reference evidence="4" key="2">
    <citation type="journal article" date="2014" name="Int. J. Syst. Evol. Microbiol.">
        <title>Complete genome sequence of Corynebacterium casei LMG S-19264T (=DSM 44701T), isolated from a smear-ripened cheese.</title>
        <authorList>
            <consortium name="US DOE Joint Genome Institute (JGI-PGF)"/>
            <person name="Walter F."/>
            <person name="Albersmeier A."/>
            <person name="Kalinowski J."/>
            <person name="Ruckert C."/>
        </authorList>
    </citation>
    <scope>NUCLEOTIDE SEQUENCE</scope>
    <source>
        <strain evidence="4">CGMCC 1.8885</strain>
    </source>
</reference>
<dbReference type="InterPro" id="IPR012902">
    <property type="entry name" value="N_methyl_site"/>
</dbReference>
<proteinExistence type="predicted"/>
<evidence type="ECO:0008006" key="8">
    <source>
        <dbReference type="Google" id="ProtNLM"/>
    </source>
</evidence>
<feature type="transmembrane region" description="Helical" evidence="3">
    <location>
        <begin position="7"/>
        <end position="29"/>
    </location>
</feature>
<dbReference type="EMBL" id="BMMA01000024">
    <property type="protein sequence ID" value="GGI87880.1"/>
    <property type="molecule type" value="Genomic_DNA"/>
</dbReference>
<keyword evidence="3" id="KW-0472">Membrane</keyword>
<comment type="subcellular location">
    <subcellularLocation>
        <location evidence="1">Cell outer membrane</location>
    </subcellularLocation>
</comment>
<reference evidence="4" key="4">
    <citation type="submission" date="2023-08" db="EMBL/GenBank/DDBJ databases">
        <authorList>
            <person name="Sun Q."/>
            <person name="Zhou Y."/>
        </authorList>
    </citation>
    <scope>NUCLEOTIDE SEQUENCE</scope>
    <source>
        <strain evidence="5">CGMCC 1.8884</strain>
        <strain evidence="4">CGMCC 1.8885</strain>
    </source>
</reference>
<evidence type="ECO:0000256" key="3">
    <source>
        <dbReference type="SAM" id="Phobius"/>
    </source>
</evidence>
<name>A0AAV4K687_9DEIO</name>
<dbReference type="Proteomes" id="UP000652720">
    <property type="component" value="Unassembled WGS sequence"/>
</dbReference>
<keyword evidence="3" id="KW-1133">Transmembrane helix</keyword>